<reference evidence="1 2" key="1">
    <citation type="submission" date="2022-12" db="EMBL/GenBank/DDBJ databases">
        <title>Two new species, Stenotrophomonas aracearum and Stenotrophomonas oahuensis, isolated from Anthurium (Araceae family) in Hawaii.</title>
        <authorList>
            <person name="Chunag S.C."/>
            <person name="Dobhal S."/>
            <person name="Alvarez A."/>
            <person name="Arif M."/>
        </authorList>
    </citation>
    <scope>NUCLEOTIDE SEQUENCE [LARGE SCALE GENOMIC DNA]</scope>
    <source>
        <strain evidence="1 2">A5586</strain>
    </source>
</reference>
<accession>A0ABY9YUG9</accession>
<keyword evidence="2" id="KW-1185">Reference proteome</keyword>
<dbReference type="InterPro" id="IPR023534">
    <property type="entry name" value="Rof/RNase_P-like"/>
</dbReference>
<organism evidence="1 2">
    <name type="scientific">Stenotrophomonas oahuensis</name>
    <dbReference type="NCBI Taxonomy" id="3003271"/>
    <lineage>
        <taxon>Bacteria</taxon>
        <taxon>Pseudomonadati</taxon>
        <taxon>Pseudomonadota</taxon>
        <taxon>Gammaproteobacteria</taxon>
        <taxon>Lysobacterales</taxon>
        <taxon>Lysobacteraceae</taxon>
        <taxon>Stenotrophomonas</taxon>
    </lineage>
</organism>
<proteinExistence type="predicted"/>
<dbReference type="InterPro" id="IPR038626">
    <property type="entry name" value="Rof-like_sf"/>
</dbReference>
<evidence type="ECO:0000313" key="2">
    <source>
        <dbReference type="Proteomes" id="UP001302072"/>
    </source>
</evidence>
<dbReference type="EMBL" id="CP115541">
    <property type="protein sequence ID" value="WNH54241.1"/>
    <property type="molecule type" value="Genomic_DNA"/>
</dbReference>
<dbReference type="Gene3D" id="2.30.30.400">
    <property type="entry name" value="Rof-like"/>
    <property type="match status" value="1"/>
</dbReference>
<evidence type="ECO:0008006" key="3">
    <source>
        <dbReference type="Google" id="ProtNLM"/>
    </source>
</evidence>
<dbReference type="RefSeq" id="WP_311193353.1">
    <property type="nucleotide sequence ID" value="NZ_CP115541.1"/>
</dbReference>
<dbReference type="SUPFAM" id="SSF101744">
    <property type="entry name" value="Rof/RNase P subunit-like"/>
    <property type="match status" value="1"/>
</dbReference>
<protein>
    <recommendedName>
        <fullName evidence="3">Transcriptional antiterminator, Rof</fullName>
    </recommendedName>
</protein>
<dbReference type="Proteomes" id="UP001302072">
    <property type="component" value="Chromosome"/>
</dbReference>
<sequence>MSRPYVPINCEFHDVLETVAVQRRSVPMVIEADASEHALHARIVDITAHDGVETMRLDDGRIVRLDAIVSVDGVHRDAFPPTCTVR</sequence>
<gene>
    <name evidence="1" type="ORF">PDM29_08190</name>
</gene>
<evidence type="ECO:0000313" key="1">
    <source>
        <dbReference type="EMBL" id="WNH54241.1"/>
    </source>
</evidence>
<name>A0ABY9YUG9_9GAMM</name>